<dbReference type="PANTHER" id="PTHR30390:SF6">
    <property type="entry name" value="DNAA INITIATOR-ASSOCIATING PROTEIN DIAA"/>
    <property type="match status" value="1"/>
</dbReference>
<comment type="subunit">
    <text evidence="10">Homotetramer.</text>
</comment>
<dbReference type="GO" id="GO:0005975">
    <property type="term" value="P:carbohydrate metabolic process"/>
    <property type="evidence" value="ECO:0007669"/>
    <property type="project" value="UniProtKB-UniRule"/>
</dbReference>
<comment type="catalytic activity">
    <reaction evidence="1 10">
        <text>2 D-sedoheptulose 7-phosphate = D-glycero-alpha-D-manno-heptose 7-phosphate + D-glycero-beta-D-manno-heptose 7-phosphate</text>
        <dbReference type="Rhea" id="RHEA:27489"/>
        <dbReference type="ChEBI" id="CHEBI:57483"/>
        <dbReference type="ChEBI" id="CHEBI:60203"/>
        <dbReference type="ChEBI" id="CHEBI:60204"/>
        <dbReference type="EC" id="5.3.1.28"/>
    </reaction>
</comment>
<dbReference type="InterPro" id="IPR004515">
    <property type="entry name" value="Phosphoheptose_Isoase"/>
</dbReference>
<dbReference type="GO" id="GO:0005737">
    <property type="term" value="C:cytoplasm"/>
    <property type="evidence" value="ECO:0007669"/>
    <property type="project" value="UniProtKB-SubCell"/>
</dbReference>
<evidence type="ECO:0000313" key="13">
    <source>
        <dbReference type="Proteomes" id="UP000198889"/>
    </source>
</evidence>
<protein>
    <recommendedName>
        <fullName evidence="10">Phosphoheptose isomerase</fullName>
        <ecNumber evidence="10">5.3.1.28</ecNumber>
    </recommendedName>
    <alternativeName>
        <fullName evidence="10">Sedoheptulose 7-phosphate isomerase</fullName>
    </alternativeName>
</protein>
<feature type="domain" description="SIS" evidence="11">
    <location>
        <begin position="36"/>
        <end position="194"/>
    </location>
</feature>
<evidence type="ECO:0000256" key="6">
    <source>
        <dbReference type="ARBA" id="ARBA00022723"/>
    </source>
</evidence>
<evidence type="ECO:0000313" key="12">
    <source>
        <dbReference type="EMBL" id="SCW43401.1"/>
    </source>
</evidence>
<feature type="binding site" evidence="10">
    <location>
        <position position="124"/>
    </location>
    <ligand>
        <name>substrate</name>
    </ligand>
</feature>
<sequence>MNNSTDVIVAYFAETARLMGRLEGIASQVAQAADACIAALSCGGKVMFCGNGGSAADAQHLAAELMGRFLYERDPLPALALTINTSALTAIGNDYGYEHIFARQIRGIGRNGDVLVGLSTSGHSANVVKAFEVAREMGIVTIALTGATCGALEPLSDILIPVPHGQTNHIQEAHITIGHLICGIAESALRPPRR</sequence>
<feature type="binding site" evidence="10">
    <location>
        <position position="171"/>
    </location>
    <ligand>
        <name>Zn(2+)</name>
        <dbReference type="ChEBI" id="CHEBI:29105"/>
    </ligand>
</feature>
<proteinExistence type="inferred from homology"/>
<evidence type="ECO:0000256" key="4">
    <source>
        <dbReference type="ARBA" id="ARBA00009894"/>
    </source>
</evidence>
<evidence type="ECO:0000256" key="7">
    <source>
        <dbReference type="ARBA" id="ARBA00022833"/>
    </source>
</evidence>
<evidence type="ECO:0000256" key="8">
    <source>
        <dbReference type="ARBA" id="ARBA00023235"/>
    </source>
</evidence>
<dbReference type="InterPro" id="IPR050099">
    <property type="entry name" value="SIS_GmhA/DiaA_subfam"/>
</dbReference>
<dbReference type="CDD" id="cd05006">
    <property type="entry name" value="SIS_GmhA"/>
    <property type="match status" value="1"/>
</dbReference>
<feature type="binding site" evidence="10">
    <location>
        <position position="60"/>
    </location>
    <ligand>
        <name>Zn(2+)</name>
        <dbReference type="ChEBI" id="CHEBI:29105"/>
    </ligand>
</feature>
<dbReference type="EMBL" id="FMTP01000001">
    <property type="protein sequence ID" value="SCW43401.1"/>
    <property type="molecule type" value="Genomic_DNA"/>
</dbReference>
<feature type="binding site" evidence="10">
    <location>
        <begin position="51"/>
        <end position="53"/>
    </location>
    <ligand>
        <name>substrate</name>
    </ligand>
</feature>
<evidence type="ECO:0000256" key="1">
    <source>
        <dbReference type="ARBA" id="ARBA00000348"/>
    </source>
</evidence>
<comment type="pathway">
    <text evidence="10">Carbohydrate biosynthesis; D-glycero-D-manno-heptose 7-phosphate biosynthesis; D-glycero-alpha-D-manno-heptose 7-phosphate and D-glycero-beta-D-manno-heptose 7-phosphate from sedoheptulose 7-phosphate: step 1/1.</text>
</comment>
<evidence type="ECO:0000259" key="11">
    <source>
        <dbReference type="PROSITE" id="PS51464"/>
    </source>
</evidence>
<dbReference type="Proteomes" id="UP000198889">
    <property type="component" value="Unassembled WGS sequence"/>
</dbReference>
<feature type="binding site" evidence="10">
    <location>
        <position position="179"/>
    </location>
    <ligand>
        <name>Zn(2+)</name>
        <dbReference type="ChEBI" id="CHEBI:29105"/>
    </ligand>
</feature>
<dbReference type="GO" id="GO:2001061">
    <property type="term" value="P:D-glycero-D-manno-heptose 7-phosphate biosynthetic process"/>
    <property type="evidence" value="ECO:0007669"/>
    <property type="project" value="UniProtKB-UniPathway"/>
</dbReference>
<keyword evidence="9 10" id="KW-0119">Carbohydrate metabolism</keyword>
<feature type="binding site" evidence="10">
    <location>
        <begin position="119"/>
        <end position="121"/>
    </location>
    <ligand>
        <name>substrate</name>
    </ligand>
</feature>
<evidence type="ECO:0000256" key="2">
    <source>
        <dbReference type="ARBA" id="ARBA00003172"/>
    </source>
</evidence>
<dbReference type="GO" id="GO:0008968">
    <property type="term" value="F:D-sedoheptulose 7-phosphate isomerase activity"/>
    <property type="evidence" value="ECO:0007669"/>
    <property type="project" value="UniProtKB-UniRule"/>
</dbReference>
<name>A0A1G4QG52_9HYPH</name>
<dbReference type="UniPathway" id="UPA00041">
    <property type="reaction ID" value="UER00436"/>
</dbReference>
<dbReference type="PROSITE" id="PS51464">
    <property type="entry name" value="SIS"/>
    <property type="match status" value="1"/>
</dbReference>
<dbReference type="STRING" id="177413.SAMN05660859_1181"/>
<comment type="subcellular location">
    <subcellularLocation>
        <location evidence="3 10">Cytoplasm</location>
    </subcellularLocation>
</comment>
<dbReference type="HAMAP" id="MF_00067">
    <property type="entry name" value="GmhA"/>
    <property type="match status" value="1"/>
</dbReference>
<dbReference type="RefSeq" id="WP_091436862.1">
    <property type="nucleotide sequence ID" value="NZ_FMTP01000001.1"/>
</dbReference>
<dbReference type="Gene3D" id="3.40.50.10490">
    <property type="entry name" value="Glucose-6-phosphate isomerase like protein, domain 1"/>
    <property type="match status" value="1"/>
</dbReference>
<dbReference type="InterPro" id="IPR046348">
    <property type="entry name" value="SIS_dom_sf"/>
</dbReference>
<evidence type="ECO:0000256" key="10">
    <source>
        <dbReference type="HAMAP-Rule" id="MF_00067"/>
    </source>
</evidence>
<comment type="similarity">
    <text evidence="4 10">Belongs to the SIS family. GmhA subfamily.</text>
</comment>
<keyword evidence="13" id="KW-1185">Reference proteome</keyword>
<comment type="miscellaneous">
    <text evidence="10">The reaction produces a racemic mixture of D-glycero-alpha-D-manno-heptose 7-phosphate and D-glycero-beta-D-manno-heptose 7-phosphate.</text>
</comment>
<dbReference type="InterPro" id="IPR035461">
    <property type="entry name" value="GmhA/DiaA"/>
</dbReference>
<dbReference type="GO" id="GO:0008270">
    <property type="term" value="F:zinc ion binding"/>
    <property type="evidence" value="ECO:0007669"/>
    <property type="project" value="UniProtKB-UniRule"/>
</dbReference>
<dbReference type="SUPFAM" id="SSF53697">
    <property type="entry name" value="SIS domain"/>
    <property type="match status" value="1"/>
</dbReference>
<feature type="binding site" evidence="10">
    <location>
        <position position="64"/>
    </location>
    <ligand>
        <name>substrate</name>
    </ligand>
</feature>
<dbReference type="InterPro" id="IPR001347">
    <property type="entry name" value="SIS_dom"/>
</dbReference>
<dbReference type="EC" id="5.3.1.28" evidence="10"/>
<evidence type="ECO:0000256" key="5">
    <source>
        <dbReference type="ARBA" id="ARBA00022490"/>
    </source>
</evidence>
<reference evidence="13" key="1">
    <citation type="submission" date="2016-10" db="EMBL/GenBank/DDBJ databases">
        <authorList>
            <person name="Varghese N."/>
            <person name="Submissions S."/>
        </authorList>
    </citation>
    <scope>NUCLEOTIDE SEQUENCE [LARGE SCALE GENOMIC DNA]</scope>
    <source>
        <strain evidence="13">CGMCC 1.1761</strain>
    </source>
</reference>
<gene>
    <name evidence="10" type="primary">gmhA</name>
    <name evidence="12" type="ORF">SAMN05660859_1181</name>
</gene>
<dbReference type="Pfam" id="PF13580">
    <property type="entry name" value="SIS_2"/>
    <property type="match status" value="1"/>
</dbReference>
<accession>A0A1G4QG52</accession>
<organism evidence="12 13">
    <name type="scientific">Ancylobacter rudongensis</name>
    <dbReference type="NCBI Taxonomy" id="177413"/>
    <lineage>
        <taxon>Bacteria</taxon>
        <taxon>Pseudomonadati</taxon>
        <taxon>Pseudomonadota</taxon>
        <taxon>Alphaproteobacteria</taxon>
        <taxon>Hyphomicrobiales</taxon>
        <taxon>Xanthobacteraceae</taxon>
        <taxon>Ancylobacter</taxon>
    </lineage>
</organism>
<comment type="cofactor">
    <cofactor evidence="10">
        <name>Zn(2+)</name>
        <dbReference type="ChEBI" id="CHEBI:29105"/>
    </cofactor>
    <text evidence="10">Binds 1 zinc ion per subunit.</text>
</comment>
<dbReference type="PANTHER" id="PTHR30390">
    <property type="entry name" value="SEDOHEPTULOSE 7-PHOSPHATE ISOMERASE / DNAA INITIATOR-ASSOCIATING FACTOR FOR REPLICATION INITIATION"/>
    <property type="match status" value="1"/>
</dbReference>
<keyword evidence="7 10" id="KW-0862">Zinc</keyword>
<evidence type="ECO:0000256" key="3">
    <source>
        <dbReference type="ARBA" id="ARBA00004496"/>
    </source>
</evidence>
<keyword evidence="5 10" id="KW-0963">Cytoplasm</keyword>
<dbReference type="GO" id="GO:0097367">
    <property type="term" value="F:carbohydrate derivative binding"/>
    <property type="evidence" value="ECO:0007669"/>
    <property type="project" value="InterPro"/>
</dbReference>
<comment type="function">
    <text evidence="2 10">Catalyzes the isomerization of sedoheptulose 7-phosphate in D-glycero-D-manno-heptose 7-phosphate.</text>
</comment>
<feature type="binding site" evidence="10">
    <location>
        <begin position="93"/>
        <end position="94"/>
    </location>
    <ligand>
        <name>substrate</name>
    </ligand>
</feature>
<feature type="binding site" evidence="10">
    <location>
        <position position="64"/>
    </location>
    <ligand>
        <name>Zn(2+)</name>
        <dbReference type="ChEBI" id="CHEBI:29105"/>
    </ligand>
</feature>
<keyword evidence="6 10" id="KW-0479">Metal-binding</keyword>
<feature type="binding site" evidence="10">
    <location>
        <position position="171"/>
    </location>
    <ligand>
        <name>substrate</name>
    </ligand>
</feature>
<dbReference type="AlphaFoldDB" id="A0A1G4QG52"/>
<keyword evidence="8 10" id="KW-0413">Isomerase</keyword>
<evidence type="ECO:0000256" key="9">
    <source>
        <dbReference type="ARBA" id="ARBA00023277"/>
    </source>
</evidence>